<feature type="transmembrane region" description="Helical" evidence="1">
    <location>
        <begin position="121"/>
        <end position="143"/>
    </location>
</feature>
<name>A0AA39LLC3_9BILA</name>
<dbReference type="AlphaFoldDB" id="A0AA39LLC3"/>
<feature type="transmembrane region" description="Helical" evidence="1">
    <location>
        <begin position="12"/>
        <end position="31"/>
    </location>
</feature>
<gene>
    <name evidence="2" type="ORF">QR680_015789</name>
</gene>
<dbReference type="Proteomes" id="UP001175271">
    <property type="component" value="Unassembled WGS sequence"/>
</dbReference>
<keyword evidence="1" id="KW-0812">Transmembrane</keyword>
<accession>A0AA39LLC3</accession>
<feature type="transmembrane region" description="Helical" evidence="1">
    <location>
        <begin position="74"/>
        <end position="100"/>
    </location>
</feature>
<reference evidence="2" key="1">
    <citation type="submission" date="2023-06" db="EMBL/GenBank/DDBJ databases">
        <title>Genomic analysis of the entomopathogenic nematode Steinernema hermaphroditum.</title>
        <authorList>
            <person name="Schwarz E.M."/>
            <person name="Heppert J.K."/>
            <person name="Baniya A."/>
            <person name="Schwartz H.T."/>
            <person name="Tan C.-H."/>
            <person name="Antoshechkin I."/>
            <person name="Sternberg P.W."/>
            <person name="Goodrich-Blair H."/>
            <person name="Dillman A.R."/>
        </authorList>
    </citation>
    <scope>NUCLEOTIDE SEQUENCE</scope>
    <source>
        <strain evidence="2">PS9179</strain>
        <tissue evidence="2">Whole animal</tissue>
    </source>
</reference>
<keyword evidence="3" id="KW-1185">Reference proteome</keyword>
<evidence type="ECO:0000313" key="3">
    <source>
        <dbReference type="Proteomes" id="UP001175271"/>
    </source>
</evidence>
<dbReference type="EMBL" id="JAUCMV010000004">
    <property type="protein sequence ID" value="KAK0401448.1"/>
    <property type="molecule type" value="Genomic_DNA"/>
</dbReference>
<protein>
    <submittedName>
        <fullName evidence="2">Uncharacterized protein</fullName>
    </submittedName>
</protein>
<comment type="caution">
    <text evidence="2">The sequence shown here is derived from an EMBL/GenBank/DDBJ whole genome shotgun (WGS) entry which is preliminary data.</text>
</comment>
<dbReference type="InterPro" id="IPR019420">
    <property type="entry name" value="7TM_GPCR_serpentine_rcpt_Srbc"/>
</dbReference>
<feature type="transmembrane region" description="Helical" evidence="1">
    <location>
        <begin position="43"/>
        <end position="62"/>
    </location>
</feature>
<feature type="transmembrane region" description="Helical" evidence="1">
    <location>
        <begin position="169"/>
        <end position="190"/>
    </location>
</feature>
<feature type="transmembrane region" description="Helical" evidence="1">
    <location>
        <begin position="211"/>
        <end position="230"/>
    </location>
</feature>
<keyword evidence="1" id="KW-1133">Transmembrane helix</keyword>
<evidence type="ECO:0000256" key="1">
    <source>
        <dbReference type="SAM" id="Phobius"/>
    </source>
</evidence>
<feature type="transmembrane region" description="Helical" evidence="1">
    <location>
        <begin position="236"/>
        <end position="263"/>
    </location>
</feature>
<organism evidence="2 3">
    <name type="scientific">Steinernema hermaphroditum</name>
    <dbReference type="NCBI Taxonomy" id="289476"/>
    <lineage>
        <taxon>Eukaryota</taxon>
        <taxon>Metazoa</taxon>
        <taxon>Ecdysozoa</taxon>
        <taxon>Nematoda</taxon>
        <taxon>Chromadorea</taxon>
        <taxon>Rhabditida</taxon>
        <taxon>Tylenchina</taxon>
        <taxon>Panagrolaimomorpha</taxon>
        <taxon>Strongyloidoidea</taxon>
        <taxon>Steinernematidae</taxon>
        <taxon>Steinernema</taxon>
    </lineage>
</organism>
<proteinExistence type="predicted"/>
<evidence type="ECO:0000313" key="2">
    <source>
        <dbReference type="EMBL" id="KAK0401448.1"/>
    </source>
</evidence>
<dbReference type="Pfam" id="PF10316">
    <property type="entry name" value="7TM_GPCR_Srbc"/>
    <property type="match status" value="1"/>
</dbReference>
<keyword evidence="1" id="KW-0472">Membrane</keyword>
<sequence>MAIPLPVIHSTTITTSTISLILNIRLIFNFYYYNKNDKRHFSALFLCLYSQLCFNVSSLVYASQCLTGALTDNWSAAGVFWSGDLTFSFTFSIVTCNFCIAVDRIVAMRKPFQYAAKYSPLCQNICIVLMIVSFGGACLRYSIGIQLEPATAPSISYLTKPGVLNCTSIARNVLSFISIASTLVFLREVALFLKKQHKSHSSKGIKKANRVVLLQLIAETALMIFPDLAFPFSGLIGVNLIGIVGPVSIPFSALYTLACALLLTMQFRRSKVVEVTVVSSSVASVSK</sequence>